<dbReference type="SUPFAM" id="SSF51197">
    <property type="entry name" value="Clavaminate synthase-like"/>
    <property type="match status" value="1"/>
</dbReference>
<dbReference type="Proteomes" id="UP001190700">
    <property type="component" value="Unassembled WGS sequence"/>
</dbReference>
<protein>
    <recommendedName>
        <fullName evidence="3">JmjC domain-containing protein</fullName>
    </recommendedName>
</protein>
<gene>
    <name evidence="4" type="ORF">CYMTET_37529</name>
</gene>
<dbReference type="PANTHER" id="PTHR12480">
    <property type="entry name" value="ARGININE DEMETHYLASE AND LYSYL-HYDROXYLASE JMJD"/>
    <property type="match status" value="1"/>
</dbReference>
<evidence type="ECO:0000313" key="4">
    <source>
        <dbReference type="EMBL" id="KAK3253208.1"/>
    </source>
</evidence>
<dbReference type="AlphaFoldDB" id="A0AAE0F652"/>
<dbReference type="InterPro" id="IPR050910">
    <property type="entry name" value="JMJD6_ArgDemeth/LysHydrox"/>
</dbReference>
<name>A0AAE0F652_9CHLO</name>
<reference evidence="4 5" key="1">
    <citation type="journal article" date="2015" name="Genome Biol. Evol.">
        <title>Comparative Genomics of a Bacterivorous Green Alga Reveals Evolutionary Causalities and Consequences of Phago-Mixotrophic Mode of Nutrition.</title>
        <authorList>
            <person name="Burns J.A."/>
            <person name="Paasch A."/>
            <person name="Narechania A."/>
            <person name="Kim E."/>
        </authorList>
    </citation>
    <scope>NUCLEOTIDE SEQUENCE [LARGE SCALE GENOMIC DNA]</scope>
    <source>
        <strain evidence="4 5">PLY_AMNH</strain>
    </source>
</reference>
<dbReference type="EMBL" id="LGRX02024955">
    <property type="protein sequence ID" value="KAK3253208.1"/>
    <property type="molecule type" value="Genomic_DNA"/>
</dbReference>
<feature type="domain" description="JmjC" evidence="3">
    <location>
        <begin position="66"/>
        <end position="232"/>
    </location>
</feature>
<evidence type="ECO:0000256" key="2">
    <source>
        <dbReference type="SAM" id="MobiDB-lite"/>
    </source>
</evidence>
<comment type="caution">
    <text evidence="4">The sequence shown here is derived from an EMBL/GenBank/DDBJ whole genome shotgun (WGS) entry which is preliminary data.</text>
</comment>
<dbReference type="InterPro" id="IPR003347">
    <property type="entry name" value="JmjC_dom"/>
</dbReference>
<dbReference type="Gene3D" id="2.60.120.650">
    <property type="entry name" value="Cupin"/>
    <property type="match status" value="1"/>
</dbReference>
<sequence>MLPAEDVVLANWVVYMVTERAVKPDTAKKYTSGESTPRVAQLRVGPSAAEVNVQDSMCCFLGDTCIPDTLLRAFEEASQRSASSLQDHNNRNQGSPRSGSLPGSASAGLMIGPAQSGLPFHQHDLAVNALIHGEKRWFLLPEAQDSIGQDLVEQHLYGLGANVDGLGWALQNFEVVDMRIEQWRWTGNAEIGKHILQCAQHESDVFIVPRGWHHAVINVADSICLNYQPGNI</sequence>
<organism evidence="4 5">
    <name type="scientific">Cymbomonas tetramitiformis</name>
    <dbReference type="NCBI Taxonomy" id="36881"/>
    <lineage>
        <taxon>Eukaryota</taxon>
        <taxon>Viridiplantae</taxon>
        <taxon>Chlorophyta</taxon>
        <taxon>Pyramimonadophyceae</taxon>
        <taxon>Pyramimonadales</taxon>
        <taxon>Pyramimonadaceae</taxon>
        <taxon>Cymbomonas</taxon>
    </lineage>
</organism>
<accession>A0AAE0F652</accession>
<evidence type="ECO:0000259" key="3">
    <source>
        <dbReference type="PROSITE" id="PS51184"/>
    </source>
</evidence>
<dbReference type="PROSITE" id="PS51184">
    <property type="entry name" value="JMJC"/>
    <property type="match status" value="1"/>
</dbReference>
<feature type="region of interest" description="Disordered" evidence="2">
    <location>
        <begin position="81"/>
        <end position="106"/>
    </location>
</feature>
<dbReference type="Pfam" id="PF13621">
    <property type="entry name" value="Cupin_8"/>
    <property type="match status" value="1"/>
</dbReference>
<dbReference type="InterPro" id="IPR041667">
    <property type="entry name" value="Cupin_8"/>
</dbReference>
<comment type="similarity">
    <text evidence="1">Belongs to the JARID1 histone demethylase family.</text>
</comment>
<evidence type="ECO:0000313" key="5">
    <source>
        <dbReference type="Proteomes" id="UP001190700"/>
    </source>
</evidence>
<evidence type="ECO:0000256" key="1">
    <source>
        <dbReference type="ARBA" id="ARBA00006801"/>
    </source>
</evidence>
<feature type="compositionally biased region" description="Polar residues" evidence="2">
    <location>
        <begin position="81"/>
        <end position="93"/>
    </location>
</feature>
<proteinExistence type="inferred from homology"/>
<keyword evidence="5" id="KW-1185">Reference proteome</keyword>
<feature type="compositionally biased region" description="Low complexity" evidence="2">
    <location>
        <begin position="94"/>
        <end position="106"/>
    </location>
</feature>